<feature type="transmembrane region" description="Helical" evidence="2">
    <location>
        <begin position="104"/>
        <end position="122"/>
    </location>
</feature>
<organism evidence="4 5">
    <name type="scientific">Desulfoprunum benzoelyticum</name>
    <dbReference type="NCBI Taxonomy" id="1506996"/>
    <lineage>
        <taxon>Bacteria</taxon>
        <taxon>Pseudomonadati</taxon>
        <taxon>Thermodesulfobacteriota</taxon>
        <taxon>Desulfobulbia</taxon>
        <taxon>Desulfobulbales</taxon>
        <taxon>Desulfobulbaceae</taxon>
        <taxon>Desulfoprunum</taxon>
    </lineage>
</organism>
<dbReference type="AlphaFoldDB" id="A0A840UTK3"/>
<dbReference type="SUPFAM" id="SSF51735">
    <property type="entry name" value="NAD(P)-binding Rossmann-fold domains"/>
    <property type="match status" value="1"/>
</dbReference>
<feature type="transmembrane region" description="Helical" evidence="2">
    <location>
        <begin position="31"/>
        <end position="50"/>
    </location>
</feature>
<dbReference type="InterPro" id="IPR051203">
    <property type="entry name" value="Polysaccharide_Synthase-Rel"/>
</dbReference>
<reference evidence="4 5" key="1">
    <citation type="submission" date="2020-08" db="EMBL/GenBank/DDBJ databases">
        <title>Genomic Encyclopedia of Type Strains, Phase IV (KMG-IV): sequencing the most valuable type-strain genomes for metagenomic binning, comparative biology and taxonomic classification.</title>
        <authorList>
            <person name="Goeker M."/>
        </authorList>
    </citation>
    <scope>NUCLEOTIDE SEQUENCE [LARGE SCALE GENOMIC DNA]</scope>
    <source>
        <strain evidence="4 5">DSM 28570</strain>
    </source>
</reference>
<feature type="transmembrane region" description="Helical" evidence="2">
    <location>
        <begin position="70"/>
        <end position="92"/>
    </location>
</feature>
<dbReference type="CDD" id="cd05237">
    <property type="entry name" value="UDP_invert_4-6DH_SDR_e"/>
    <property type="match status" value="1"/>
</dbReference>
<comment type="caution">
    <text evidence="4">The sequence shown here is derived from an EMBL/GenBank/DDBJ whole genome shotgun (WGS) entry which is preliminary data.</text>
</comment>
<keyword evidence="2" id="KW-0472">Membrane</keyword>
<protein>
    <submittedName>
        <fullName evidence="4">FlaA1/EpsC-like NDP-sugar epimerase</fullName>
    </submittedName>
</protein>
<dbReference type="Pfam" id="PF13727">
    <property type="entry name" value="CoA_binding_3"/>
    <property type="match status" value="1"/>
</dbReference>
<accession>A0A840UTK3</accession>
<evidence type="ECO:0000313" key="5">
    <source>
        <dbReference type="Proteomes" id="UP000539642"/>
    </source>
</evidence>
<keyword evidence="2" id="KW-0812">Transmembrane</keyword>
<feature type="transmembrane region" description="Helical" evidence="2">
    <location>
        <begin position="128"/>
        <end position="151"/>
    </location>
</feature>
<dbReference type="SUPFAM" id="SSF53335">
    <property type="entry name" value="S-adenosyl-L-methionine-dependent methyltransferases"/>
    <property type="match status" value="1"/>
</dbReference>
<name>A0A840UTK3_9BACT</name>
<comment type="similarity">
    <text evidence="1">Belongs to the polysaccharide synthase family.</text>
</comment>
<evidence type="ECO:0000256" key="2">
    <source>
        <dbReference type="SAM" id="Phobius"/>
    </source>
</evidence>
<dbReference type="RefSeq" id="WP_183350464.1">
    <property type="nucleotide sequence ID" value="NZ_JACHEO010000008.1"/>
</dbReference>
<dbReference type="InterPro" id="IPR029063">
    <property type="entry name" value="SAM-dependent_MTases_sf"/>
</dbReference>
<sequence>MTARTFEKFKSLFLSQVSEHLLQLRRRGTSLNFWLILLTDVALLVVAYFLSRYLRFDALHLAKGTNHYTIVLLLILGIKLPIFYLFGLYNGMWRYTGFRDLQRIVGAALVASSVIFMIMTLANRFQGFSRGVFIMDAVFTILFICGSRASIRMALHRKCLRREDRGVRRKRLLVIGAGDAAEKATREIDDNPTLAYEVVGFVDDDPAKAGLRIHRIPVLGGVDDLPEFAAQTRADELLIAIVTLTGPQMKRIVELCQQTGLPYKVLPGLGELINGRVSVSSIRDISYKDLLGREEVTLDQDQIGDTLRGKTILVTGAGGSIGSELCRQIIRFAPSRLILFDSSEENLYAIQMELLHEYQVADAVPVLGKVQDVRLLDMVFSRHRPQVVFHAAAYKHVPLVENNPWEAVYNNIFASQLLIEAVIRHRVERFVLVSTDKAVRPTNVMGASKRLTELLMLAYARNSWDGGFSPAWRRVPETAEPAPYRAEAPHHDTRFMAVRFGNVLGSSGSVLPLFKRQIELGGPVTVTHPEITRYFMSIEEAAQLILQAGSMGGDGEIFLLKMGEPVKIDQMARDMIRLAGKEPEVDIKIRYSGLRPGEKLYEELITEGEGIVPTGHQKIMVLGSDGICFTDRERMFEELLNLAGLHDAGGIKGILKQIIPEYRPYSEKGSNFGLVNTKAKVIRN</sequence>
<dbReference type="PANTHER" id="PTHR43318:SF1">
    <property type="entry name" value="POLYSACCHARIDE BIOSYNTHESIS PROTEIN EPSC-RELATED"/>
    <property type="match status" value="1"/>
</dbReference>
<evidence type="ECO:0000259" key="3">
    <source>
        <dbReference type="Pfam" id="PF02719"/>
    </source>
</evidence>
<feature type="domain" description="Polysaccharide biosynthesis protein CapD-like" evidence="3">
    <location>
        <begin position="312"/>
        <end position="622"/>
    </location>
</feature>
<dbReference type="Proteomes" id="UP000539642">
    <property type="component" value="Unassembled WGS sequence"/>
</dbReference>
<dbReference type="PANTHER" id="PTHR43318">
    <property type="entry name" value="UDP-N-ACETYLGLUCOSAMINE 4,6-DEHYDRATASE"/>
    <property type="match status" value="1"/>
</dbReference>
<dbReference type="Gene3D" id="3.40.50.720">
    <property type="entry name" value="NAD(P)-binding Rossmann-like Domain"/>
    <property type="match status" value="2"/>
</dbReference>
<evidence type="ECO:0000313" key="4">
    <source>
        <dbReference type="EMBL" id="MBB5348083.1"/>
    </source>
</evidence>
<dbReference type="InterPro" id="IPR003869">
    <property type="entry name" value="Polysac_CapD-like"/>
</dbReference>
<evidence type="ECO:0000256" key="1">
    <source>
        <dbReference type="ARBA" id="ARBA00007430"/>
    </source>
</evidence>
<keyword evidence="2" id="KW-1133">Transmembrane helix</keyword>
<dbReference type="InterPro" id="IPR036291">
    <property type="entry name" value="NAD(P)-bd_dom_sf"/>
</dbReference>
<dbReference type="EMBL" id="JACHEO010000008">
    <property type="protein sequence ID" value="MBB5348083.1"/>
    <property type="molecule type" value="Genomic_DNA"/>
</dbReference>
<keyword evidence="5" id="KW-1185">Reference proteome</keyword>
<dbReference type="Pfam" id="PF02719">
    <property type="entry name" value="Polysacc_synt_2"/>
    <property type="match status" value="1"/>
</dbReference>
<gene>
    <name evidence="4" type="ORF">HNQ81_001814</name>
</gene>
<proteinExistence type="inferred from homology"/>